<keyword evidence="4 8" id="KW-0101">Branched-chain amino acid catabolism</keyword>
<dbReference type="GO" id="GO:0006574">
    <property type="term" value="P:L-valine catabolic process"/>
    <property type="evidence" value="ECO:0007669"/>
    <property type="project" value="UniProtKB-UniPathway"/>
</dbReference>
<dbReference type="FunFam" id="1.10.1040.10:FF:000006">
    <property type="entry name" value="3-hydroxyisobutyrate dehydrogenase"/>
    <property type="match status" value="1"/>
</dbReference>
<evidence type="ECO:0000256" key="6">
    <source>
        <dbReference type="ARBA" id="ARBA00023027"/>
    </source>
</evidence>
<dbReference type="PROSITE" id="PS00895">
    <property type="entry name" value="3_HYDROXYISOBUT_DH"/>
    <property type="match status" value="1"/>
</dbReference>
<evidence type="ECO:0000259" key="10">
    <source>
        <dbReference type="Pfam" id="PF14833"/>
    </source>
</evidence>
<dbReference type="InterPro" id="IPR036291">
    <property type="entry name" value="NAD(P)-bd_dom_sf"/>
</dbReference>
<dbReference type="Pfam" id="PF14833">
    <property type="entry name" value="NAD_binding_11"/>
    <property type="match status" value="1"/>
</dbReference>
<dbReference type="InterPro" id="IPR011548">
    <property type="entry name" value="HIBADH"/>
</dbReference>
<proteinExistence type="inferred from homology"/>
<comment type="catalytic activity">
    <reaction evidence="7 8">
        <text>3-hydroxy-2-methylpropanoate + NAD(+) = 2-methyl-3-oxopropanoate + NADH + H(+)</text>
        <dbReference type="Rhea" id="RHEA:17681"/>
        <dbReference type="ChEBI" id="CHEBI:11805"/>
        <dbReference type="ChEBI" id="CHEBI:15378"/>
        <dbReference type="ChEBI" id="CHEBI:57540"/>
        <dbReference type="ChEBI" id="CHEBI:57700"/>
        <dbReference type="ChEBI" id="CHEBI:57945"/>
        <dbReference type="EC" id="1.1.1.31"/>
    </reaction>
</comment>
<dbReference type="PANTHER" id="PTHR22981">
    <property type="entry name" value="3-HYDROXYISOBUTYRATE DEHYDROGENASE-RELATED"/>
    <property type="match status" value="1"/>
</dbReference>
<evidence type="ECO:0000259" key="9">
    <source>
        <dbReference type="Pfam" id="PF03446"/>
    </source>
</evidence>
<gene>
    <name evidence="11" type="ORF">K435DRAFT_825186</name>
</gene>
<dbReference type="Pfam" id="PF03446">
    <property type="entry name" value="NAD_binding_2"/>
    <property type="match status" value="1"/>
</dbReference>
<evidence type="ECO:0000256" key="1">
    <source>
        <dbReference type="ARBA" id="ARBA00005109"/>
    </source>
</evidence>
<dbReference type="InterPro" id="IPR006115">
    <property type="entry name" value="6PGDH_NADP-bd"/>
</dbReference>
<dbReference type="Gene3D" id="1.10.1040.10">
    <property type="entry name" value="N-(1-d-carboxylethyl)-l-norvaline Dehydrogenase, domain 2"/>
    <property type="match status" value="1"/>
</dbReference>
<comment type="pathway">
    <text evidence="1 8">Amino-acid degradation; L-valine degradation.</text>
</comment>
<evidence type="ECO:0000313" key="11">
    <source>
        <dbReference type="EMBL" id="THV07856.1"/>
    </source>
</evidence>
<evidence type="ECO:0000313" key="12">
    <source>
        <dbReference type="Proteomes" id="UP000297245"/>
    </source>
</evidence>
<dbReference type="InterPro" id="IPR013328">
    <property type="entry name" value="6PGD_dom2"/>
</dbReference>
<evidence type="ECO:0000256" key="2">
    <source>
        <dbReference type="ARBA" id="ARBA00006013"/>
    </source>
</evidence>
<dbReference type="GO" id="GO:0005739">
    <property type="term" value="C:mitochondrion"/>
    <property type="evidence" value="ECO:0007669"/>
    <property type="project" value="TreeGrafter"/>
</dbReference>
<dbReference type="NCBIfam" id="TIGR01692">
    <property type="entry name" value="HIBADH"/>
    <property type="match status" value="1"/>
</dbReference>
<dbReference type="InterPro" id="IPR029154">
    <property type="entry name" value="HIBADH-like_NADP-bd"/>
</dbReference>
<protein>
    <recommendedName>
        <fullName evidence="3 8">3-hydroxyisobutyrate dehydrogenase</fullName>
        <shortName evidence="8">HIBADH</shortName>
        <ecNumber evidence="3 8">1.1.1.31</ecNumber>
    </recommendedName>
</protein>
<feature type="domain" description="3-hydroxyisobutyrate dehydrogenase-like NAD-binding" evidence="10">
    <location>
        <begin position="202"/>
        <end position="333"/>
    </location>
</feature>
<accession>A0A4V4HIS8</accession>
<reference evidence="11 12" key="1">
    <citation type="journal article" date="2019" name="Nat. Ecol. Evol.">
        <title>Megaphylogeny resolves global patterns of mushroom evolution.</title>
        <authorList>
            <person name="Varga T."/>
            <person name="Krizsan K."/>
            <person name="Foldi C."/>
            <person name="Dima B."/>
            <person name="Sanchez-Garcia M."/>
            <person name="Sanchez-Ramirez S."/>
            <person name="Szollosi G.J."/>
            <person name="Szarkandi J.G."/>
            <person name="Papp V."/>
            <person name="Albert L."/>
            <person name="Andreopoulos W."/>
            <person name="Angelini C."/>
            <person name="Antonin V."/>
            <person name="Barry K.W."/>
            <person name="Bougher N.L."/>
            <person name="Buchanan P."/>
            <person name="Buyck B."/>
            <person name="Bense V."/>
            <person name="Catcheside P."/>
            <person name="Chovatia M."/>
            <person name="Cooper J."/>
            <person name="Damon W."/>
            <person name="Desjardin D."/>
            <person name="Finy P."/>
            <person name="Geml J."/>
            <person name="Haridas S."/>
            <person name="Hughes K."/>
            <person name="Justo A."/>
            <person name="Karasinski D."/>
            <person name="Kautmanova I."/>
            <person name="Kiss B."/>
            <person name="Kocsube S."/>
            <person name="Kotiranta H."/>
            <person name="LaButti K.M."/>
            <person name="Lechner B.E."/>
            <person name="Liimatainen K."/>
            <person name="Lipzen A."/>
            <person name="Lukacs Z."/>
            <person name="Mihaltcheva S."/>
            <person name="Morgado L.N."/>
            <person name="Niskanen T."/>
            <person name="Noordeloos M.E."/>
            <person name="Ohm R.A."/>
            <person name="Ortiz-Santana B."/>
            <person name="Ovrebo C."/>
            <person name="Racz N."/>
            <person name="Riley R."/>
            <person name="Savchenko A."/>
            <person name="Shiryaev A."/>
            <person name="Soop K."/>
            <person name="Spirin V."/>
            <person name="Szebenyi C."/>
            <person name="Tomsovsky M."/>
            <person name="Tulloss R.E."/>
            <person name="Uehling J."/>
            <person name="Grigoriev I.V."/>
            <person name="Vagvolgyi C."/>
            <person name="Papp T."/>
            <person name="Martin F.M."/>
            <person name="Miettinen O."/>
            <person name="Hibbett D.S."/>
            <person name="Nagy L.G."/>
        </authorList>
    </citation>
    <scope>NUCLEOTIDE SEQUENCE [LARGE SCALE GENOMIC DNA]</scope>
    <source>
        <strain evidence="11 12">CBS 962.96</strain>
    </source>
</reference>
<keyword evidence="12" id="KW-1185">Reference proteome</keyword>
<dbReference type="OrthoDB" id="435038at2759"/>
<dbReference type="EC" id="1.1.1.31" evidence="3 8"/>
<keyword evidence="5 8" id="KW-0560">Oxidoreductase</keyword>
<dbReference type="Gene3D" id="3.40.50.720">
    <property type="entry name" value="NAD(P)-binding Rossmann-like Domain"/>
    <property type="match status" value="1"/>
</dbReference>
<dbReference type="GO" id="GO:0008442">
    <property type="term" value="F:3-hydroxyisobutyrate dehydrogenase activity"/>
    <property type="evidence" value="ECO:0007669"/>
    <property type="project" value="UniProtKB-EC"/>
</dbReference>
<dbReference type="AlphaFoldDB" id="A0A4V4HIS8"/>
<dbReference type="UniPathway" id="UPA00362"/>
<organism evidence="11 12">
    <name type="scientific">Dendrothele bispora (strain CBS 962.96)</name>
    <dbReference type="NCBI Taxonomy" id="1314807"/>
    <lineage>
        <taxon>Eukaryota</taxon>
        <taxon>Fungi</taxon>
        <taxon>Dikarya</taxon>
        <taxon>Basidiomycota</taxon>
        <taxon>Agaricomycotina</taxon>
        <taxon>Agaricomycetes</taxon>
        <taxon>Agaricomycetidae</taxon>
        <taxon>Agaricales</taxon>
        <taxon>Agaricales incertae sedis</taxon>
        <taxon>Dendrothele</taxon>
    </lineage>
</organism>
<dbReference type="GO" id="GO:0051287">
    <property type="term" value="F:NAD binding"/>
    <property type="evidence" value="ECO:0007669"/>
    <property type="project" value="InterPro"/>
</dbReference>
<evidence type="ECO:0000256" key="7">
    <source>
        <dbReference type="ARBA" id="ARBA00049197"/>
    </source>
</evidence>
<evidence type="ECO:0000256" key="5">
    <source>
        <dbReference type="ARBA" id="ARBA00023002"/>
    </source>
</evidence>
<name>A0A4V4HIS8_DENBC</name>
<dbReference type="Proteomes" id="UP000297245">
    <property type="component" value="Unassembled WGS sequence"/>
</dbReference>
<sequence length="350" mass="37568">MRPSPRWFSQSLNRLAMRPKSTSFIGLGRMGHEMAYNLFSKQLAHSSDSHFVVCDAIPEASRRFYQNFLKQFPEAQISIAATPEEATLASQTVVTMLPSSPQVRSVYNEGIVPTLRNLPEELARNTLCIDSTTLDVEVARTVAQNVIQSGAQMVDAPVSGGVTGAKAGTLAFLVGGTESAFKYAHPFLSFMGQKIIHCGPSGAGLGAKICNNLILGVQQIVVGEAMLLGNKLGLDPAVLASVVGSSTGNCWSVSTNNPVPNSLPGKSPPCERDYEGGFATGLMLKDMGLATNLSSLAGTPLPLGEAAEHIYSQVIQEQPALERKDFSSVYQYLKDMSQQGKKVRVRYEIV</sequence>
<dbReference type="EMBL" id="ML179036">
    <property type="protein sequence ID" value="THV07856.1"/>
    <property type="molecule type" value="Genomic_DNA"/>
</dbReference>
<dbReference type="PANTHER" id="PTHR22981:SF7">
    <property type="entry name" value="3-HYDROXYISOBUTYRATE DEHYDROGENASE, MITOCHONDRIAL"/>
    <property type="match status" value="1"/>
</dbReference>
<dbReference type="GO" id="GO:0050661">
    <property type="term" value="F:NADP binding"/>
    <property type="evidence" value="ECO:0007669"/>
    <property type="project" value="InterPro"/>
</dbReference>
<evidence type="ECO:0000256" key="4">
    <source>
        <dbReference type="ARBA" id="ARBA00022456"/>
    </source>
</evidence>
<dbReference type="InterPro" id="IPR008927">
    <property type="entry name" value="6-PGluconate_DH-like_C_sf"/>
</dbReference>
<dbReference type="SUPFAM" id="SSF48179">
    <property type="entry name" value="6-phosphogluconate dehydrogenase C-terminal domain-like"/>
    <property type="match status" value="1"/>
</dbReference>
<feature type="domain" description="6-phosphogluconate dehydrogenase NADP-binding" evidence="9">
    <location>
        <begin position="23"/>
        <end position="199"/>
    </location>
</feature>
<comment type="similarity">
    <text evidence="2">Belongs to the HIBADH-related family. 3-hydroxyisobutyrate dehydrogenase subfamily.</text>
</comment>
<evidence type="ECO:0000256" key="3">
    <source>
        <dbReference type="ARBA" id="ARBA00012991"/>
    </source>
</evidence>
<dbReference type="SUPFAM" id="SSF51735">
    <property type="entry name" value="NAD(P)-binding Rossmann-fold domains"/>
    <property type="match status" value="1"/>
</dbReference>
<dbReference type="InterPro" id="IPR002204">
    <property type="entry name" value="3-OH-isobutyrate_DH-rel_CS"/>
</dbReference>
<evidence type="ECO:0000256" key="8">
    <source>
        <dbReference type="RuleBase" id="RU910714"/>
    </source>
</evidence>
<keyword evidence="6 8" id="KW-0520">NAD</keyword>